<evidence type="ECO:0000256" key="1">
    <source>
        <dbReference type="SAM" id="Phobius"/>
    </source>
</evidence>
<feature type="transmembrane region" description="Helical" evidence="1">
    <location>
        <begin position="88"/>
        <end position="107"/>
    </location>
</feature>
<feature type="transmembrane region" description="Helical" evidence="1">
    <location>
        <begin position="299"/>
        <end position="320"/>
    </location>
</feature>
<gene>
    <name evidence="2" type="ORF">ACFQ4R_07205</name>
</gene>
<feature type="transmembrane region" description="Helical" evidence="1">
    <location>
        <begin position="113"/>
        <end position="130"/>
    </location>
</feature>
<dbReference type="EMBL" id="JBHTOH010000064">
    <property type="protein sequence ID" value="MFD1411371.1"/>
    <property type="molecule type" value="Genomic_DNA"/>
</dbReference>
<keyword evidence="3" id="KW-1185">Reference proteome</keyword>
<evidence type="ECO:0000313" key="3">
    <source>
        <dbReference type="Proteomes" id="UP001597191"/>
    </source>
</evidence>
<sequence>MKVLLSDFQKGLKNFYHFIEDNILKVVAVITVYLISISAIGLVNFPYIDDTARQIDGSTNFGRHYGRWGSELLSWLVQGSHHLTNMGLVTHFLTAIFLGVASLVVIYLFNRKFSWLSVFASTILGLNPWFLQCVSFRYDSPYMALSILFSVLPFLWWTINKKSFYILSIVGIFLMCNTYQLSSGIFIVVALSLCLISLLSGGKFLETLKKLLLSAISYIIAMALFAIETKLNPEIIDRGATVALAKLSDLPTSILRNIKVYFQTVYSEMAHIVIVLAVLVILLFILLSVTHATINHTIAVLYTIFYLVLASVFSYGVLLIFQQPLSAWSLRYEYGLAVMFTIILTMLIDNTSIQSIGGLQIFSRILVILTIYYSLSFPFVYAANLSAQKDSFDRQSIILTTDLKNMVTEKTSTVYMSTLFRDSPVLINSERNYPILSKLVPSNQSLYWPNTTLFNTQSGLNINIQQLDVSTFKKRGKKLVLESKLYDIYSNKNDLFIIMK</sequence>
<name>A0ABW4BNX3_9LACO</name>
<feature type="transmembrane region" description="Helical" evidence="1">
    <location>
        <begin position="142"/>
        <end position="159"/>
    </location>
</feature>
<dbReference type="RefSeq" id="WP_164509307.1">
    <property type="nucleotide sequence ID" value="NZ_JBHTOH010000064.1"/>
</dbReference>
<feature type="transmembrane region" description="Helical" evidence="1">
    <location>
        <begin position="23"/>
        <end position="45"/>
    </location>
</feature>
<dbReference type="Proteomes" id="UP001597191">
    <property type="component" value="Unassembled WGS sequence"/>
</dbReference>
<feature type="transmembrane region" description="Helical" evidence="1">
    <location>
        <begin position="211"/>
        <end position="227"/>
    </location>
</feature>
<dbReference type="InterPro" id="IPR025686">
    <property type="entry name" value="Glucos_trans_II"/>
</dbReference>
<feature type="transmembrane region" description="Helical" evidence="1">
    <location>
        <begin position="332"/>
        <end position="349"/>
    </location>
</feature>
<accession>A0ABW4BNX3</accession>
<proteinExistence type="predicted"/>
<feature type="transmembrane region" description="Helical" evidence="1">
    <location>
        <begin position="269"/>
        <end position="287"/>
    </location>
</feature>
<feature type="transmembrane region" description="Helical" evidence="1">
    <location>
        <begin position="179"/>
        <end position="199"/>
    </location>
</feature>
<evidence type="ECO:0000313" key="2">
    <source>
        <dbReference type="EMBL" id="MFD1411371.1"/>
    </source>
</evidence>
<feature type="transmembrane region" description="Helical" evidence="1">
    <location>
        <begin position="361"/>
        <end position="381"/>
    </location>
</feature>
<keyword evidence="1" id="KW-0472">Membrane</keyword>
<organism evidence="2 3">
    <name type="scientific">Lapidilactobacillus gannanensis</name>
    <dbReference type="NCBI Taxonomy" id="2486002"/>
    <lineage>
        <taxon>Bacteria</taxon>
        <taxon>Bacillati</taxon>
        <taxon>Bacillota</taxon>
        <taxon>Bacilli</taxon>
        <taxon>Lactobacillales</taxon>
        <taxon>Lactobacillaceae</taxon>
        <taxon>Lapidilactobacillus</taxon>
    </lineage>
</organism>
<comment type="caution">
    <text evidence="2">The sequence shown here is derived from an EMBL/GenBank/DDBJ whole genome shotgun (WGS) entry which is preliminary data.</text>
</comment>
<reference evidence="3" key="1">
    <citation type="journal article" date="2019" name="Int. J. Syst. Evol. Microbiol.">
        <title>The Global Catalogue of Microorganisms (GCM) 10K type strain sequencing project: providing services to taxonomists for standard genome sequencing and annotation.</title>
        <authorList>
            <consortium name="The Broad Institute Genomics Platform"/>
            <consortium name="The Broad Institute Genome Sequencing Center for Infectious Disease"/>
            <person name="Wu L."/>
            <person name="Ma J."/>
        </authorList>
    </citation>
    <scope>NUCLEOTIDE SEQUENCE [LARGE SCALE GENOMIC DNA]</scope>
    <source>
        <strain evidence="3">CCM 8937</strain>
    </source>
</reference>
<dbReference type="Pfam" id="PF14264">
    <property type="entry name" value="Glucos_trans_II"/>
    <property type="match status" value="1"/>
</dbReference>
<protein>
    <submittedName>
        <fullName evidence="2">Glucosyltransferase domain-containing protein</fullName>
    </submittedName>
</protein>
<keyword evidence="1" id="KW-1133">Transmembrane helix</keyword>
<keyword evidence="1" id="KW-0812">Transmembrane</keyword>